<accession>A0A5S6QPY0</accession>
<proteinExistence type="predicted"/>
<reference evidence="2" key="1">
    <citation type="submission" date="2019-12" db="UniProtKB">
        <authorList>
            <consortium name="WormBaseParasite"/>
        </authorList>
    </citation>
    <scope>IDENTIFICATION</scope>
</reference>
<dbReference type="Proteomes" id="UP000046395">
    <property type="component" value="Unassembled WGS sequence"/>
</dbReference>
<evidence type="ECO:0000313" key="2">
    <source>
        <dbReference type="WBParaSite" id="TMUE_2000009238.1"/>
    </source>
</evidence>
<keyword evidence="1" id="KW-1185">Reference proteome</keyword>
<organism evidence="1 2">
    <name type="scientific">Trichuris muris</name>
    <name type="common">Mouse whipworm</name>
    <dbReference type="NCBI Taxonomy" id="70415"/>
    <lineage>
        <taxon>Eukaryota</taxon>
        <taxon>Metazoa</taxon>
        <taxon>Ecdysozoa</taxon>
        <taxon>Nematoda</taxon>
        <taxon>Enoplea</taxon>
        <taxon>Dorylaimia</taxon>
        <taxon>Trichinellida</taxon>
        <taxon>Trichuridae</taxon>
        <taxon>Trichuris</taxon>
    </lineage>
</organism>
<sequence>MACWECTAIRRVASVKVIMERNEVSLKGRIPARTLATYIAEVMRIRPTLDRRCSHTNAVQNALLHHFRFDFARIGARDLTEYGLHALMADWARGE</sequence>
<dbReference type="WBParaSite" id="TMUE_2000009238.1">
    <property type="protein sequence ID" value="TMUE_2000009238.1"/>
    <property type="gene ID" value="WBGene00293690"/>
</dbReference>
<protein>
    <submittedName>
        <fullName evidence="2">Uncharacterized protein</fullName>
    </submittedName>
</protein>
<dbReference type="AlphaFoldDB" id="A0A5S6QPY0"/>
<name>A0A5S6QPY0_TRIMR</name>
<evidence type="ECO:0000313" key="1">
    <source>
        <dbReference type="Proteomes" id="UP000046395"/>
    </source>
</evidence>